<dbReference type="AlphaFoldDB" id="A0A9I9EBB8"/>
<protein>
    <submittedName>
        <fullName evidence="1">Uncharacterized protein</fullName>
    </submittedName>
</protein>
<dbReference type="EnsemblPlants" id="MELO3C031385.2.1">
    <property type="protein sequence ID" value="MELO3C031385.2.1"/>
    <property type="gene ID" value="MELO3C031385.2"/>
</dbReference>
<name>A0A9I9EBB8_CUCME</name>
<dbReference type="Gramene" id="MELO3C031385.2.1">
    <property type="protein sequence ID" value="MELO3C031385.2.1"/>
    <property type="gene ID" value="MELO3C031385.2"/>
</dbReference>
<reference evidence="1" key="1">
    <citation type="submission" date="2023-03" db="UniProtKB">
        <authorList>
            <consortium name="EnsemblPlants"/>
        </authorList>
    </citation>
    <scope>IDENTIFICATION</scope>
</reference>
<organism evidence="1">
    <name type="scientific">Cucumis melo</name>
    <name type="common">Muskmelon</name>
    <dbReference type="NCBI Taxonomy" id="3656"/>
    <lineage>
        <taxon>Eukaryota</taxon>
        <taxon>Viridiplantae</taxon>
        <taxon>Streptophyta</taxon>
        <taxon>Embryophyta</taxon>
        <taxon>Tracheophyta</taxon>
        <taxon>Spermatophyta</taxon>
        <taxon>Magnoliopsida</taxon>
        <taxon>eudicotyledons</taxon>
        <taxon>Gunneridae</taxon>
        <taxon>Pentapetalae</taxon>
        <taxon>rosids</taxon>
        <taxon>fabids</taxon>
        <taxon>Cucurbitales</taxon>
        <taxon>Cucurbitaceae</taxon>
        <taxon>Benincaseae</taxon>
        <taxon>Cucumis</taxon>
    </lineage>
</organism>
<evidence type="ECO:0000313" key="1">
    <source>
        <dbReference type="EnsemblPlants" id="MELO3C031385.2.1"/>
    </source>
</evidence>
<sequence length="128" mass="14419">MIPLGPTKSPSPSFNQPSLAMVTFPNGPILREGLFGWLLYELSFDPYGANTNLESCEEDRSTLKQRLAASFVEIERQNHSGTKQIKRENNDSKVRIIELSIEVKYKNMGTKDVGKNNCSVLRELIDLC</sequence>
<accession>A0A9I9EBB8</accession>
<proteinExistence type="predicted"/>